<dbReference type="InterPro" id="IPR035965">
    <property type="entry name" value="PAS-like_dom_sf"/>
</dbReference>
<sequence>MPLSESEFRVLADQAPVMFWRSDLEMACDWFNEPWLTFTGRTLEQEVGVGWQDGVHAEDLEKCLEVYHSSFRKREPFTMEYRLRRADGAYRFVLDNGRPYYRDGQFAGYFGSCVDVTSHRETEQQLVEALAERDVLLRELYHRVRNNLQSVLALVRLSTRGADPGGQALLGVLDRRVSAMALAQKSLQALDPLGAIPIRQVVASAVEDANAVNPSLSVKVEAAASEGVIPTDQASSFMLGLAEAIAILSNGRLGAKLVIGFAADDTVTIEALPPRADLLDEKIALLLVRQYARSAGFDMEAEPQGNSIAFRKR</sequence>
<keyword evidence="9" id="KW-0808">Transferase</keyword>
<dbReference type="PANTHER" id="PTHR43304:SF1">
    <property type="entry name" value="PAC DOMAIN-CONTAINING PROTEIN"/>
    <property type="match status" value="1"/>
</dbReference>
<dbReference type="InterPro" id="IPR011102">
    <property type="entry name" value="Sig_transdc_His_kinase_HWE"/>
</dbReference>
<keyword evidence="10" id="KW-0547">Nucleotide-binding</keyword>
<evidence type="ECO:0000256" key="9">
    <source>
        <dbReference type="ARBA" id="ARBA00022679"/>
    </source>
</evidence>
<keyword evidence="12" id="KW-0067">ATP-binding</keyword>
<reference evidence="16" key="2">
    <citation type="submission" date="2020-09" db="EMBL/GenBank/DDBJ databases">
        <authorList>
            <person name="Sun Q."/>
            <person name="Zhou Y."/>
        </authorList>
    </citation>
    <scope>NUCLEOTIDE SEQUENCE</scope>
    <source>
        <strain evidence="16">CGMCC 1.12214</strain>
    </source>
</reference>
<dbReference type="FunFam" id="3.30.450.20:FF:000099">
    <property type="entry name" value="Sensory box sensor histidine kinase"/>
    <property type="match status" value="1"/>
</dbReference>
<dbReference type="InterPro" id="IPR011495">
    <property type="entry name" value="Sig_transdc_His_kin_sub2_dim/P"/>
</dbReference>
<comment type="catalytic activity">
    <reaction evidence="1">
        <text>ATP + protein L-histidine = ADP + protein N-phospho-L-histidine.</text>
        <dbReference type="EC" id="2.7.13.3"/>
    </reaction>
</comment>
<evidence type="ECO:0000256" key="2">
    <source>
        <dbReference type="ARBA" id="ARBA00012438"/>
    </source>
</evidence>
<dbReference type="Pfam" id="PF07568">
    <property type="entry name" value="HisKA_2"/>
    <property type="match status" value="1"/>
</dbReference>
<evidence type="ECO:0000256" key="12">
    <source>
        <dbReference type="ARBA" id="ARBA00022840"/>
    </source>
</evidence>
<dbReference type="InterPro" id="IPR000014">
    <property type="entry name" value="PAS"/>
</dbReference>
<proteinExistence type="predicted"/>
<organism evidence="16 17">
    <name type="scientific">Alsobacter metallidurans</name>
    <dbReference type="NCBI Taxonomy" id="340221"/>
    <lineage>
        <taxon>Bacteria</taxon>
        <taxon>Pseudomonadati</taxon>
        <taxon>Pseudomonadota</taxon>
        <taxon>Alphaproteobacteria</taxon>
        <taxon>Hyphomicrobiales</taxon>
        <taxon>Alsobacteraceae</taxon>
        <taxon>Alsobacter</taxon>
    </lineage>
</organism>
<feature type="domain" description="PAC" evidence="15">
    <location>
        <begin position="77"/>
        <end position="128"/>
    </location>
</feature>
<evidence type="ECO:0000256" key="10">
    <source>
        <dbReference type="ARBA" id="ARBA00022741"/>
    </source>
</evidence>
<keyword evidence="7" id="KW-0285">Flavoprotein</keyword>
<keyword evidence="11" id="KW-0418">Kinase</keyword>
<evidence type="ECO:0000256" key="6">
    <source>
        <dbReference type="ARBA" id="ARBA00022606"/>
    </source>
</evidence>
<dbReference type="Proteomes" id="UP000603912">
    <property type="component" value="Unassembled WGS sequence"/>
</dbReference>
<dbReference type="EC" id="2.7.13.3" evidence="2"/>
<dbReference type="Pfam" id="PF08447">
    <property type="entry name" value="PAS_3"/>
    <property type="match status" value="1"/>
</dbReference>
<evidence type="ECO:0000256" key="14">
    <source>
        <dbReference type="ARBA" id="ARBA00023170"/>
    </source>
</evidence>
<dbReference type="PANTHER" id="PTHR43304">
    <property type="entry name" value="PHYTOCHROME-LIKE PROTEIN CPH1"/>
    <property type="match status" value="1"/>
</dbReference>
<dbReference type="GO" id="GO:0004673">
    <property type="term" value="F:protein histidine kinase activity"/>
    <property type="evidence" value="ECO:0007669"/>
    <property type="project" value="UniProtKB-EC"/>
</dbReference>
<evidence type="ECO:0000259" key="15">
    <source>
        <dbReference type="PROSITE" id="PS50113"/>
    </source>
</evidence>
<dbReference type="InterPro" id="IPR052162">
    <property type="entry name" value="Sensor_kinase/Photoreceptor"/>
</dbReference>
<keyword evidence="13" id="KW-0157">Chromophore</keyword>
<evidence type="ECO:0000256" key="3">
    <source>
        <dbReference type="ARBA" id="ARBA00021740"/>
    </source>
</evidence>
<accession>A0A917I8H8</accession>
<dbReference type="CDD" id="cd00130">
    <property type="entry name" value="PAS"/>
    <property type="match status" value="1"/>
</dbReference>
<dbReference type="PROSITE" id="PS50113">
    <property type="entry name" value="PAC"/>
    <property type="match status" value="1"/>
</dbReference>
<evidence type="ECO:0000256" key="1">
    <source>
        <dbReference type="ARBA" id="ARBA00000085"/>
    </source>
</evidence>
<evidence type="ECO:0000256" key="7">
    <source>
        <dbReference type="ARBA" id="ARBA00022630"/>
    </source>
</evidence>
<evidence type="ECO:0000256" key="11">
    <source>
        <dbReference type="ARBA" id="ARBA00022777"/>
    </source>
</evidence>
<keyword evidence="8" id="KW-0288">FMN</keyword>
<dbReference type="AlphaFoldDB" id="A0A917I8H8"/>
<keyword evidence="17" id="KW-1185">Reference proteome</keyword>
<protein>
    <recommendedName>
        <fullName evidence="3">Blue-light-activated histidine kinase</fullName>
        <ecNumber evidence="2">2.7.13.3</ecNumber>
    </recommendedName>
</protein>
<dbReference type="SUPFAM" id="SSF55785">
    <property type="entry name" value="PYP-like sensor domain (PAS domain)"/>
    <property type="match status" value="1"/>
</dbReference>
<dbReference type="InterPro" id="IPR000700">
    <property type="entry name" value="PAS-assoc_C"/>
</dbReference>
<keyword evidence="5" id="KW-0597">Phosphoprotein</keyword>
<evidence type="ECO:0000313" key="17">
    <source>
        <dbReference type="Proteomes" id="UP000603912"/>
    </source>
</evidence>
<dbReference type="NCBIfam" id="TIGR00229">
    <property type="entry name" value="sensory_box"/>
    <property type="match status" value="1"/>
</dbReference>
<evidence type="ECO:0000256" key="5">
    <source>
        <dbReference type="ARBA" id="ARBA00022553"/>
    </source>
</evidence>
<dbReference type="EMBL" id="BMES01000002">
    <property type="protein sequence ID" value="GGH22523.1"/>
    <property type="molecule type" value="Genomic_DNA"/>
</dbReference>
<name>A0A917I8H8_9HYPH</name>
<keyword evidence="4" id="KW-0600">Photoreceptor protein</keyword>
<gene>
    <name evidence="16" type="ORF">GCM10007036_27570</name>
</gene>
<dbReference type="SMART" id="SM00091">
    <property type="entry name" value="PAS"/>
    <property type="match status" value="1"/>
</dbReference>
<evidence type="ECO:0000256" key="13">
    <source>
        <dbReference type="ARBA" id="ARBA00022991"/>
    </source>
</evidence>
<dbReference type="SMART" id="SM00086">
    <property type="entry name" value="PAC"/>
    <property type="match status" value="1"/>
</dbReference>
<keyword evidence="6" id="KW-0716">Sensory transduction</keyword>
<dbReference type="InterPro" id="IPR001610">
    <property type="entry name" value="PAC"/>
</dbReference>
<evidence type="ECO:0000256" key="4">
    <source>
        <dbReference type="ARBA" id="ARBA00022543"/>
    </source>
</evidence>
<dbReference type="GO" id="GO:0005524">
    <property type="term" value="F:ATP binding"/>
    <property type="evidence" value="ECO:0007669"/>
    <property type="project" value="UniProtKB-KW"/>
</dbReference>
<dbReference type="SMART" id="SM00911">
    <property type="entry name" value="HWE_HK"/>
    <property type="match status" value="1"/>
</dbReference>
<dbReference type="Gene3D" id="3.30.450.20">
    <property type="entry name" value="PAS domain"/>
    <property type="match status" value="1"/>
</dbReference>
<evidence type="ECO:0000256" key="8">
    <source>
        <dbReference type="ARBA" id="ARBA00022643"/>
    </source>
</evidence>
<keyword evidence="14" id="KW-0675">Receptor</keyword>
<comment type="caution">
    <text evidence="16">The sequence shown here is derived from an EMBL/GenBank/DDBJ whole genome shotgun (WGS) entry which is preliminary data.</text>
</comment>
<dbReference type="InterPro" id="IPR013655">
    <property type="entry name" value="PAS_fold_3"/>
</dbReference>
<dbReference type="GO" id="GO:0009881">
    <property type="term" value="F:photoreceptor activity"/>
    <property type="evidence" value="ECO:0007669"/>
    <property type="project" value="UniProtKB-KW"/>
</dbReference>
<evidence type="ECO:0000313" key="16">
    <source>
        <dbReference type="EMBL" id="GGH22523.1"/>
    </source>
</evidence>
<reference evidence="16" key="1">
    <citation type="journal article" date="2014" name="Int. J. Syst. Evol. Microbiol.">
        <title>Complete genome sequence of Corynebacterium casei LMG S-19264T (=DSM 44701T), isolated from a smear-ripened cheese.</title>
        <authorList>
            <consortium name="US DOE Joint Genome Institute (JGI-PGF)"/>
            <person name="Walter F."/>
            <person name="Albersmeier A."/>
            <person name="Kalinowski J."/>
            <person name="Ruckert C."/>
        </authorList>
    </citation>
    <scope>NUCLEOTIDE SEQUENCE</scope>
    <source>
        <strain evidence="16">CGMCC 1.12214</strain>
    </source>
</reference>